<dbReference type="PANTHER" id="PTHR42891:SF1">
    <property type="entry name" value="D-GLYCERO-BETA-D-MANNO-HEPTOSE-1,7-BISPHOSPHATE 7-PHOSPHATASE"/>
    <property type="match status" value="1"/>
</dbReference>
<sequence length="184" mass="20291">MSFDDQPTVLLDRDGVINEERSNYVLTIEQMRFIPGSLEAIARLTRAGVRVAVVTNQACIGRGLLTELRLQEIHRHLNEQVAAHGGQVAAIYHCPHHPDDGCDCRKPKPGMLLAAQKQFNLDMAQVWFVGDSPSDMGAARAAGTRGALLRSGLKNVDDGELPDTPRFDNLERFVDAYLDGQLRS</sequence>
<accession>A0A1Y2K5I5</accession>
<feature type="binding site" evidence="10">
    <location>
        <position position="102"/>
    </location>
    <ligand>
        <name>Zn(2+)</name>
        <dbReference type="ChEBI" id="CHEBI:29105"/>
    </ligand>
</feature>
<feature type="binding site" evidence="10">
    <location>
        <position position="94"/>
    </location>
    <ligand>
        <name>Zn(2+)</name>
        <dbReference type="ChEBI" id="CHEBI:29105"/>
    </ligand>
</feature>
<feature type="active site" description="Nucleophile" evidence="8">
    <location>
        <position position="12"/>
    </location>
</feature>
<dbReference type="NCBIfam" id="NF006506">
    <property type="entry name" value="PRK08942.1"/>
    <property type="match status" value="1"/>
</dbReference>
<comment type="similarity">
    <text evidence="7">Belongs to the gmhB family.</text>
</comment>
<dbReference type="PANTHER" id="PTHR42891">
    <property type="entry name" value="D-GLYCERO-BETA-D-MANNO-HEPTOSE-1,7-BISPHOSPHATE 7-PHOSPHATASE"/>
    <property type="match status" value="1"/>
</dbReference>
<dbReference type="Proteomes" id="UP000194003">
    <property type="component" value="Unassembled WGS sequence"/>
</dbReference>
<keyword evidence="3 10" id="KW-0479">Metal-binding</keyword>
<dbReference type="InterPro" id="IPR023214">
    <property type="entry name" value="HAD_sf"/>
</dbReference>
<feature type="binding site" evidence="10">
    <location>
        <position position="131"/>
    </location>
    <ligand>
        <name>Mg(2+)</name>
        <dbReference type="ChEBI" id="CHEBI:18420"/>
    </ligand>
</feature>
<evidence type="ECO:0000256" key="7">
    <source>
        <dbReference type="PIRNR" id="PIRNR004682"/>
    </source>
</evidence>
<keyword evidence="5 7" id="KW-0119">Carbohydrate metabolism</keyword>
<keyword evidence="4 7" id="KW-0378">Hydrolase</keyword>
<keyword evidence="10" id="KW-0862">Zinc</keyword>
<dbReference type="STRING" id="1434232.MAIT1_03055"/>
<feature type="binding site" evidence="10">
    <location>
        <position position="12"/>
    </location>
    <ligand>
        <name>Mg(2+)</name>
        <dbReference type="ChEBI" id="CHEBI:18420"/>
    </ligand>
</feature>
<dbReference type="AlphaFoldDB" id="A0A1Y2K5I5"/>
<dbReference type="OrthoDB" id="9814110at2"/>
<dbReference type="Gene3D" id="3.40.50.1000">
    <property type="entry name" value="HAD superfamily/HAD-like"/>
    <property type="match status" value="1"/>
</dbReference>
<dbReference type="InterPro" id="IPR006543">
    <property type="entry name" value="Histidinol-phos"/>
</dbReference>
<dbReference type="InterPro" id="IPR006549">
    <property type="entry name" value="HAD-SF_hydro_IIIA"/>
</dbReference>
<evidence type="ECO:0000256" key="2">
    <source>
        <dbReference type="ARBA" id="ARBA00022490"/>
    </source>
</evidence>
<dbReference type="GO" id="GO:0016791">
    <property type="term" value="F:phosphatase activity"/>
    <property type="evidence" value="ECO:0007669"/>
    <property type="project" value="InterPro"/>
</dbReference>
<evidence type="ECO:0000256" key="10">
    <source>
        <dbReference type="PIRSR" id="PIRSR004682-4"/>
    </source>
</evidence>
<feature type="site" description="Stabilizes the phosphoryl group" evidence="9">
    <location>
        <position position="55"/>
    </location>
</feature>
<organism evidence="11 12">
    <name type="scientific">Magnetofaba australis IT-1</name>
    <dbReference type="NCBI Taxonomy" id="1434232"/>
    <lineage>
        <taxon>Bacteria</taxon>
        <taxon>Pseudomonadati</taxon>
        <taxon>Pseudomonadota</taxon>
        <taxon>Magnetococcia</taxon>
        <taxon>Magnetococcales</taxon>
        <taxon>Magnetococcaceae</taxon>
        <taxon>Magnetofaba</taxon>
    </lineage>
</organism>
<dbReference type="EC" id="3.1.3.-" evidence="7"/>
<dbReference type="NCBIfam" id="TIGR01656">
    <property type="entry name" value="Histidinol-ppas"/>
    <property type="match status" value="1"/>
</dbReference>
<dbReference type="GO" id="GO:0005975">
    <property type="term" value="P:carbohydrate metabolic process"/>
    <property type="evidence" value="ECO:0007669"/>
    <property type="project" value="InterPro"/>
</dbReference>
<feature type="site" description="Stabilizes the phosphoryl group" evidence="9">
    <location>
        <position position="106"/>
    </location>
</feature>
<comment type="cofactor">
    <cofactor evidence="10">
        <name>Zn(2+)</name>
        <dbReference type="ChEBI" id="CHEBI:29105"/>
    </cofactor>
</comment>
<dbReference type="Pfam" id="PF13242">
    <property type="entry name" value="Hydrolase_like"/>
    <property type="match status" value="1"/>
</dbReference>
<name>A0A1Y2K5I5_9PROT</name>
<evidence type="ECO:0000256" key="3">
    <source>
        <dbReference type="ARBA" id="ARBA00022723"/>
    </source>
</evidence>
<comment type="cofactor">
    <cofactor evidence="10">
        <name>Mg(2+)</name>
        <dbReference type="ChEBI" id="CHEBI:18420"/>
    </cofactor>
</comment>
<reference evidence="11 12" key="1">
    <citation type="journal article" date="2016" name="BMC Genomics">
        <title>Combined genomic and structural analyses of a cultured magnetotactic bacterium reveals its niche adaptation to a dynamic environment.</title>
        <authorList>
            <person name="Araujo A.C."/>
            <person name="Morillo V."/>
            <person name="Cypriano J."/>
            <person name="Teixeira L.C."/>
            <person name="Leao P."/>
            <person name="Lyra S."/>
            <person name="Almeida L.G."/>
            <person name="Bazylinski D.A."/>
            <person name="Vasconcellos A.T."/>
            <person name="Abreu F."/>
            <person name="Lins U."/>
        </authorList>
    </citation>
    <scope>NUCLEOTIDE SEQUENCE [LARGE SCALE GENOMIC DNA]</scope>
    <source>
        <strain evidence="11 12">IT-1</strain>
    </source>
</reference>
<gene>
    <name evidence="11" type="ORF">MAIT1_03055</name>
</gene>
<comment type="subcellular location">
    <subcellularLocation>
        <location evidence="1 7">Cytoplasm</location>
    </subcellularLocation>
</comment>
<evidence type="ECO:0000256" key="4">
    <source>
        <dbReference type="ARBA" id="ARBA00022801"/>
    </source>
</evidence>
<feature type="binding site" evidence="10">
    <location>
        <position position="104"/>
    </location>
    <ligand>
        <name>Zn(2+)</name>
        <dbReference type="ChEBI" id="CHEBI:29105"/>
    </ligand>
</feature>
<evidence type="ECO:0000313" key="11">
    <source>
        <dbReference type="EMBL" id="OSM04941.1"/>
    </source>
</evidence>
<evidence type="ECO:0000256" key="5">
    <source>
        <dbReference type="ARBA" id="ARBA00023277"/>
    </source>
</evidence>
<dbReference type="SUPFAM" id="SSF56784">
    <property type="entry name" value="HAD-like"/>
    <property type="match status" value="1"/>
</dbReference>
<dbReference type="RefSeq" id="WP_085441589.1">
    <property type="nucleotide sequence ID" value="NZ_LVJN01000018.1"/>
</dbReference>
<keyword evidence="2 7" id="KW-0963">Cytoplasm</keyword>
<dbReference type="InterPro" id="IPR036412">
    <property type="entry name" value="HAD-like_sf"/>
</dbReference>
<protein>
    <recommendedName>
        <fullName evidence="6 7">D,D-heptose 1,7-bisphosphate phosphatase</fullName>
        <ecNumber evidence="7">3.1.3.-</ecNumber>
    </recommendedName>
</protein>
<keyword evidence="10" id="KW-0460">Magnesium</keyword>
<proteinExistence type="inferred from homology"/>
<feature type="binding site" evidence="10">
    <location>
        <position position="14"/>
    </location>
    <ligand>
        <name>Mg(2+)</name>
        <dbReference type="ChEBI" id="CHEBI:18420"/>
    </ligand>
</feature>
<evidence type="ECO:0000256" key="6">
    <source>
        <dbReference type="ARBA" id="ARBA00031828"/>
    </source>
</evidence>
<dbReference type="GO" id="GO:0046872">
    <property type="term" value="F:metal ion binding"/>
    <property type="evidence" value="ECO:0007669"/>
    <property type="project" value="UniProtKB-KW"/>
</dbReference>
<evidence type="ECO:0000256" key="8">
    <source>
        <dbReference type="PIRSR" id="PIRSR004682-1"/>
    </source>
</evidence>
<evidence type="ECO:0000256" key="1">
    <source>
        <dbReference type="ARBA" id="ARBA00004496"/>
    </source>
</evidence>
<keyword evidence="12" id="KW-1185">Reference proteome</keyword>
<dbReference type="InterPro" id="IPR004446">
    <property type="entry name" value="Heptose_bisP_phosphatase"/>
</dbReference>
<dbReference type="PIRSF" id="PIRSF004682">
    <property type="entry name" value="GmhB"/>
    <property type="match status" value="1"/>
</dbReference>
<dbReference type="EMBL" id="LVJN01000018">
    <property type="protein sequence ID" value="OSM04941.1"/>
    <property type="molecule type" value="Genomic_DNA"/>
</dbReference>
<feature type="site" description="Contributes to substrate recognition" evidence="9">
    <location>
        <position position="105"/>
    </location>
</feature>
<feature type="active site" description="Proton donor" evidence="8">
    <location>
        <position position="14"/>
    </location>
</feature>
<evidence type="ECO:0000313" key="12">
    <source>
        <dbReference type="Proteomes" id="UP000194003"/>
    </source>
</evidence>
<dbReference type="GO" id="GO:0005737">
    <property type="term" value="C:cytoplasm"/>
    <property type="evidence" value="ECO:0007669"/>
    <property type="project" value="UniProtKB-SubCell"/>
</dbReference>
<comment type="caution">
    <text evidence="11">The sequence shown here is derived from an EMBL/GenBank/DDBJ whole genome shotgun (WGS) entry which is preliminary data.</text>
</comment>
<evidence type="ECO:0000256" key="9">
    <source>
        <dbReference type="PIRSR" id="PIRSR004682-3"/>
    </source>
</evidence>
<dbReference type="CDD" id="cd07503">
    <property type="entry name" value="HAD_HisB-N"/>
    <property type="match status" value="1"/>
</dbReference>
<feature type="binding site" evidence="10">
    <location>
        <position position="96"/>
    </location>
    <ligand>
        <name>Zn(2+)</name>
        <dbReference type="ChEBI" id="CHEBI:29105"/>
    </ligand>
</feature>
<dbReference type="NCBIfam" id="TIGR01662">
    <property type="entry name" value="HAD-SF-IIIA"/>
    <property type="match status" value="1"/>
</dbReference>